<evidence type="ECO:0000256" key="2">
    <source>
        <dbReference type="ARBA" id="ARBA00022448"/>
    </source>
</evidence>
<dbReference type="SUPFAM" id="SSF55604">
    <property type="entry name" value="Glucose permease domain IIB"/>
    <property type="match status" value="1"/>
</dbReference>
<evidence type="ECO:0000313" key="16">
    <source>
        <dbReference type="Proteomes" id="UP000182379"/>
    </source>
</evidence>
<dbReference type="InterPro" id="IPR003352">
    <property type="entry name" value="PTS_EIIC"/>
</dbReference>
<dbReference type="PANTHER" id="PTHR30175:SF3">
    <property type="entry name" value="PTS SYSTEM N-ACETYLMURAMIC ACID-SPECIFIC EIIBC COMPONENT"/>
    <property type="match status" value="1"/>
</dbReference>
<protein>
    <submittedName>
        <fullName evidence="15">PTS system IIB component, Glc family /PTS system IIC component, Glc family</fullName>
    </submittedName>
</protein>
<evidence type="ECO:0000256" key="12">
    <source>
        <dbReference type="SAM" id="Phobius"/>
    </source>
</evidence>
<keyword evidence="5" id="KW-0808">Transferase</keyword>
<dbReference type="InterPro" id="IPR001996">
    <property type="entry name" value="PTS_IIB_1"/>
</dbReference>
<dbReference type="CDD" id="cd00212">
    <property type="entry name" value="PTS_IIB_glc"/>
    <property type="match status" value="1"/>
</dbReference>
<dbReference type="InterPro" id="IPR013013">
    <property type="entry name" value="PTS_EIIC_1"/>
</dbReference>
<dbReference type="InterPro" id="IPR018113">
    <property type="entry name" value="PTrfase_EIIB_Cys"/>
</dbReference>
<accession>A0A1H2W5V2</accession>
<feature type="transmembrane region" description="Helical" evidence="12">
    <location>
        <begin position="226"/>
        <end position="243"/>
    </location>
</feature>
<name>A0A1H2W5V2_ACIFE</name>
<keyword evidence="7 12" id="KW-0812">Transmembrane</keyword>
<feature type="transmembrane region" description="Helical" evidence="12">
    <location>
        <begin position="396"/>
        <end position="422"/>
    </location>
</feature>
<feature type="transmembrane region" description="Helical" evidence="12">
    <location>
        <begin position="199"/>
        <end position="220"/>
    </location>
</feature>
<feature type="transmembrane region" description="Helical" evidence="12">
    <location>
        <begin position="368"/>
        <end position="389"/>
    </location>
</feature>
<dbReference type="GO" id="GO:0090588">
    <property type="term" value="F:protein-phosphocysteine-N-acetylmuramate phosphotransferase system transporter activity"/>
    <property type="evidence" value="ECO:0007669"/>
    <property type="project" value="TreeGrafter"/>
</dbReference>
<evidence type="ECO:0000256" key="3">
    <source>
        <dbReference type="ARBA" id="ARBA00022475"/>
    </source>
</evidence>
<dbReference type="PROSITE" id="PS51098">
    <property type="entry name" value="PTS_EIIB_TYPE_1"/>
    <property type="match status" value="1"/>
</dbReference>
<keyword evidence="3" id="KW-1003">Cell membrane</keyword>
<dbReference type="GO" id="GO:0016301">
    <property type="term" value="F:kinase activity"/>
    <property type="evidence" value="ECO:0007669"/>
    <property type="project" value="UniProtKB-KW"/>
</dbReference>
<keyword evidence="8" id="KW-0418">Kinase</keyword>
<dbReference type="Pfam" id="PF00367">
    <property type="entry name" value="PTS_EIIB"/>
    <property type="match status" value="1"/>
</dbReference>
<dbReference type="RefSeq" id="WP_074705432.1">
    <property type="nucleotide sequence ID" value="NZ_CAMEFB010000005.1"/>
</dbReference>
<sequence length="467" mass="48466">MENKELAREIFRIVGPGENVRQASHCMTRLRLQLDRQDVDRDALKKLPGVMGVNQAGPELQIILGPGKAAQVTEAFQALLQETPDGTEPGKPDAQEPDLRAFAGKVGDGKKLHEAIRARNATPGKLFLKRIAGIFVPLIPGFIGCGLLTGILNIVRRLDPQLAGHGFFQILGLAGSTVFWGMNLFVGWNAAREFGGSPVLGGALGALISHPGLAGLTLYGQPLTPGRGGVVAVLLAAALGALLEKKIRRMVPEALDLFLTPFLVLGIMAFATLFVFQPLGGWAAEGIGYAATEAVNRGGAFTGFVLGGIFLPLVMLGVHQGLTPIHAQLIAQYGYTILLPILAMAGGGQVGAALAVYLKTKDPRIRKVVASALPVGLLGVGEPLIYGVTLPLGRPFIGACIGGAAGGAVQAAFQVGAGALGISGLPLAPSTTNVPMYLLGLLVSYGVGFLATWVLGFEEKSAGGMQS</sequence>
<evidence type="ECO:0000256" key="8">
    <source>
        <dbReference type="ARBA" id="ARBA00022777"/>
    </source>
</evidence>
<evidence type="ECO:0000256" key="10">
    <source>
        <dbReference type="ARBA" id="ARBA00023136"/>
    </source>
</evidence>
<feature type="active site" description="Phosphocysteine intermediate; for EIIB activity" evidence="11">
    <location>
        <position position="26"/>
    </location>
</feature>
<dbReference type="Proteomes" id="UP000182379">
    <property type="component" value="Unassembled WGS sequence"/>
</dbReference>
<feature type="transmembrane region" description="Helical" evidence="12">
    <location>
        <begin position="330"/>
        <end position="356"/>
    </location>
</feature>
<dbReference type="AlphaFoldDB" id="A0A1H2W5V2"/>
<feature type="transmembrane region" description="Helical" evidence="12">
    <location>
        <begin position="134"/>
        <end position="155"/>
    </location>
</feature>
<proteinExistence type="predicted"/>
<feature type="transmembrane region" description="Helical" evidence="12">
    <location>
        <begin position="434"/>
        <end position="457"/>
    </location>
</feature>
<feature type="transmembrane region" description="Helical" evidence="12">
    <location>
        <begin position="299"/>
        <end position="318"/>
    </location>
</feature>
<evidence type="ECO:0000313" key="15">
    <source>
        <dbReference type="EMBL" id="SDW75644.1"/>
    </source>
</evidence>
<feature type="transmembrane region" description="Helical" evidence="12">
    <location>
        <begin position="167"/>
        <end position="187"/>
    </location>
</feature>
<keyword evidence="4" id="KW-0762">Sugar transport</keyword>
<organism evidence="15 16">
    <name type="scientific">Acidaminococcus fermentans</name>
    <dbReference type="NCBI Taxonomy" id="905"/>
    <lineage>
        <taxon>Bacteria</taxon>
        <taxon>Bacillati</taxon>
        <taxon>Bacillota</taxon>
        <taxon>Negativicutes</taxon>
        <taxon>Acidaminococcales</taxon>
        <taxon>Acidaminococcaceae</taxon>
        <taxon>Acidaminococcus</taxon>
    </lineage>
</organism>
<dbReference type="EMBL" id="FNOP01000005">
    <property type="protein sequence ID" value="SDW75644.1"/>
    <property type="molecule type" value="Genomic_DNA"/>
</dbReference>
<comment type="subcellular location">
    <subcellularLocation>
        <location evidence="1">Cell membrane</location>
        <topology evidence="1">Multi-pass membrane protein</topology>
    </subcellularLocation>
</comment>
<evidence type="ECO:0000256" key="1">
    <source>
        <dbReference type="ARBA" id="ARBA00004651"/>
    </source>
</evidence>
<evidence type="ECO:0000256" key="7">
    <source>
        <dbReference type="ARBA" id="ARBA00022692"/>
    </source>
</evidence>
<gene>
    <name evidence="15" type="ORF">SAMN05216495_10594</name>
</gene>
<keyword evidence="2" id="KW-0813">Transport</keyword>
<comment type="caution">
    <text evidence="15">The sequence shown here is derived from an EMBL/GenBank/DDBJ whole genome shotgun (WGS) entry which is preliminary data.</text>
</comment>
<dbReference type="InterPro" id="IPR050558">
    <property type="entry name" value="PTS_Sugar-Specific_Components"/>
</dbReference>
<keyword evidence="6" id="KW-0598">Phosphotransferase system</keyword>
<feature type="domain" description="PTS EIIC type-1" evidence="14">
    <location>
        <begin position="129"/>
        <end position="467"/>
    </location>
</feature>
<feature type="transmembrane region" description="Helical" evidence="12">
    <location>
        <begin position="255"/>
        <end position="279"/>
    </location>
</feature>
<dbReference type="PANTHER" id="PTHR30175">
    <property type="entry name" value="PHOSPHOTRANSFERASE SYSTEM TRANSPORT PROTEIN"/>
    <property type="match status" value="1"/>
</dbReference>
<dbReference type="GO" id="GO:0008982">
    <property type="term" value="F:protein-N(PI)-phosphohistidine-sugar phosphotransferase activity"/>
    <property type="evidence" value="ECO:0007669"/>
    <property type="project" value="InterPro"/>
</dbReference>
<keyword evidence="9 12" id="KW-1133">Transmembrane helix</keyword>
<evidence type="ECO:0000256" key="9">
    <source>
        <dbReference type="ARBA" id="ARBA00022989"/>
    </source>
</evidence>
<evidence type="ECO:0000256" key="11">
    <source>
        <dbReference type="PROSITE-ProRule" id="PRU00421"/>
    </source>
</evidence>
<evidence type="ECO:0000259" key="14">
    <source>
        <dbReference type="PROSITE" id="PS51103"/>
    </source>
</evidence>
<dbReference type="GO" id="GO:0005886">
    <property type="term" value="C:plasma membrane"/>
    <property type="evidence" value="ECO:0007669"/>
    <property type="project" value="UniProtKB-SubCell"/>
</dbReference>
<evidence type="ECO:0000256" key="6">
    <source>
        <dbReference type="ARBA" id="ARBA00022683"/>
    </source>
</evidence>
<reference evidence="15 16" key="1">
    <citation type="submission" date="2016-10" db="EMBL/GenBank/DDBJ databases">
        <authorList>
            <person name="Varghese N."/>
            <person name="Submissions S."/>
        </authorList>
    </citation>
    <scope>NUCLEOTIDE SEQUENCE [LARGE SCALE GENOMIC DNA]</scope>
    <source>
        <strain evidence="15 16">WCC6</strain>
    </source>
</reference>
<keyword evidence="10 12" id="KW-0472">Membrane</keyword>
<dbReference type="GO" id="GO:0009401">
    <property type="term" value="P:phosphoenolpyruvate-dependent sugar phosphotransferase system"/>
    <property type="evidence" value="ECO:0007669"/>
    <property type="project" value="UniProtKB-KW"/>
</dbReference>
<evidence type="ECO:0000259" key="13">
    <source>
        <dbReference type="PROSITE" id="PS51098"/>
    </source>
</evidence>
<evidence type="ECO:0000256" key="4">
    <source>
        <dbReference type="ARBA" id="ARBA00022597"/>
    </source>
</evidence>
<dbReference type="Gene3D" id="3.30.1360.60">
    <property type="entry name" value="Glucose permease domain IIB"/>
    <property type="match status" value="1"/>
</dbReference>
<dbReference type="PROSITE" id="PS51103">
    <property type="entry name" value="PTS_EIIC_TYPE_1"/>
    <property type="match status" value="1"/>
</dbReference>
<evidence type="ECO:0000256" key="5">
    <source>
        <dbReference type="ARBA" id="ARBA00022679"/>
    </source>
</evidence>
<dbReference type="InterPro" id="IPR036878">
    <property type="entry name" value="Glu_permease_IIB"/>
</dbReference>
<feature type="domain" description="PTS EIIB type-1" evidence="13">
    <location>
        <begin position="4"/>
        <end position="86"/>
    </location>
</feature>
<dbReference type="Pfam" id="PF02378">
    <property type="entry name" value="PTS_EIIC"/>
    <property type="match status" value="1"/>
</dbReference>